<evidence type="ECO:0000256" key="1">
    <source>
        <dbReference type="ARBA" id="ARBA00022617"/>
    </source>
</evidence>
<name>A0AAW1NIY5_SAPOF</name>
<gene>
    <name evidence="8" type="ORF">RND81_01G154000</name>
</gene>
<evidence type="ECO:0000256" key="7">
    <source>
        <dbReference type="RuleBase" id="RU000461"/>
    </source>
</evidence>
<dbReference type="Gene3D" id="1.10.630.10">
    <property type="entry name" value="Cytochrome P450"/>
    <property type="match status" value="1"/>
</dbReference>
<dbReference type="InterPro" id="IPR050651">
    <property type="entry name" value="Plant_Cytochrome_P450_Monoox"/>
</dbReference>
<dbReference type="InterPro" id="IPR017972">
    <property type="entry name" value="Cyt_P450_CS"/>
</dbReference>
<dbReference type="PRINTS" id="PR00385">
    <property type="entry name" value="P450"/>
</dbReference>
<evidence type="ECO:0000256" key="2">
    <source>
        <dbReference type="ARBA" id="ARBA00022723"/>
    </source>
</evidence>
<feature type="binding site" description="axial binding residue" evidence="6">
    <location>
        <position position="509"/>
    </location>
    <ligand>
        <name>heme</name>
        <dbReference type="ChEBI" id="CHEBI:30413"/>
    </ligand>
    <ligandPart>
        <name>Fe</name>
        <dbReference type="ChEBI" id="CHEBI:18248"/>
    </ligandPart>
</feature>
<evidence type="ECO:0000256" key="5">
    <source>
        <dbReference type="ARBA" id="ARBA00023033"/>
    </source>
</evidence>
<dbReference type="InterPro" id="IPR036396">
    <property type="entry name" value="Cyt_P450_sf"/>
</dbReference>
<dbReference type="PANTHER" id="PTHR47947:SF19">
    <property type="entry name" value="CYTOCHROME P450 82C3-RELATED"/>
    <property type="match status" value="1"/>
</dbReference>
<proteinExistence type="inferred from homology"/>
<keyword evidence="9" id="KW-1185">Reference proteome</keyword>
<comment type="caution">
    <text evidence="8">The sequence shown here is derived from an EMBL/GenBank/DDBJ whole genome shotgun (WGS) entry which is preliminary data.</text>
</comment>
<keyword evidence="5 7" id="KW-0503">Monooxygenase</keyword>
<evidence type="ECO:0000256" key="4">
    <source>
        <dbReference type="ARBA" id="ARBA00023004"/>
    </source>
</evidence>
<dbReference type="Proteomes" id="UP001443914">
    <property type="component" value="Unassembled WGS sequence"/>
</dbReference>
<evidence type="ECO:0000313" key="9">
    <source>
        <dbReference type="Proteomes" id="UP001443914"/>
    </source>
</evidence>
<dbReference type="PROSITE" id="PS00086">
    <property type="entry name" value="CYTOCHROME_P450"/>
    <property type="match status" value="1"/>
</dbReference>
<reference evidence="8" key="1">
    <citation type="submission" date="2024-03" db="EMBL/GenBank/DDBJ databases">
        <title>WGS assembly of Saponaria officinalis var. Norfolk2.</title>
        <authorList>
            <person name="Jenkins J."/>
            <person name="Shu S."/>
            <person name="Grimwood J."/>
            <person name="Barry K."/>
            <person name="Goodstein D."/>
            <person name="Schmutz J."/>
            <person name="Leebens-Mack J."/>
            <person name="Osbourn A."/>
        </authorList>
    </citation>
    <scope>NUCLEOTIDE SEQUENCE [LARGE SCALE GENOMIC DNA]</scope>
    <source>
        <strain evidence="8">JIC</strain>
    </source>
</reference>
<dbReference type="InterPro" id="IPR001128">
    <property type="entry name" value="Cyt_P450"/>
</dbReference>
<dbReference type="GO" id="GO:0020037">
    <property type="term" value="F:heme binding"/>
    <property type="evidence" value="ECO:0007669"/>
    <property type="project" value="InterPro"/>
</dbReference>
<evidence type="ECO:0000256" key="3">
    <source>
        <dbReference type="ARBA" id="ARBA00023002"/>
    </source>
</evidence>
<comment type="similarity">
    <text evidence="7">Belongs to the cytochrome P450 family.</text>
</comment>
<organism evidence="8 9">
    <name type="scientific">Saponaria officinalis</name>
    <name type="common">Common soapwort</name>
    <name type="synonym">Lychnis saponaria</name>
    <dbReference type="NCBI Taxonomy" id="3572"/>
    <lineage>
        <taxon>Eukaryota</taxon>
        <taxon>Viridiplantae</taxon>
        <taxon>Streptophyta</taxon>
        <taxon>Embryophyta</taxon>
        <taxon>Tracheophyta</taxon>
        <taxon>Spermatophyta</taxon>
        <taxon>Magnoliopsida</taxon>
        <taxon>eudicotyledons</taxon>
        <taxon>Gunneridae</taxon>
        <taxon>Pentapetalae</taxon>
        <taxon>Caryophyllales</taxon>
        <taxon>Caryophyllaceae</taxon>
        <taxon>Caryophylleae</taxon>
        <taxon>Saponaria</taxon>
    </lineage>
</organism>
<protein>
    <recommendedName>
        <fullName evidence="10">Cytochrome P450</fullName>
    </recommendedName>
</protein>
<evidence type="ECO:0008006" key="10">
    <source>
        <dbReference type="Google" id="ProtNLM"/>
    </source>
</evidence>
<dbReference type="Pfam" id="PF00067">
    <property type="entry name" value="p450"/>
    <property type="match status" value="1"/>
</dbReference>
<accession>A0AAW1NIY5</accession>
<dbReference type="AlphaFoldDB" id="A0AAW1NIY5"/>
<dbReference type="GO" id="GO:0016705">
    <property type="term" value="F:oxidoreductase activity, acting on paired donors, with incorporation or reduction of molecular oxygen"/>
    <property type="evidence" value="ECO:0007669"/>
    <property type="project" value="InterPro"/>
</dbReference>
<evidence type="ECO:0000313" key="8">
    <source>
        <dbReference type="EMBL" id="KAK9757293.1"/>
    </source>
</evidence>
<sequence>MLRITFSSFPCRPISFTNTINTDYNKIKHHRSIWPQRSLNEALSLKMKFHLPTQLSSETASALALLLFFYCLLRWKKSRHTRSKPPEPDGSWPIIGHLHLLRGLPHITLGNLADKYGPVYMLNLGVNKALVVSTPELAKECLGSNDKVFVDRPRTIFVKHLGFNSAMMGFSPYGAYWREIRKISTVELLSNQRLEMLRHVWVSEIRSAMKVTYNNYCVEKKLDGGFCREPLNMKEWFNDLNLNTSVRLIVGKSLKDSYEGEDYKRCKKVLMDFFELAGVFVPADALPWLRWLDIGGHEKAMKKAAKEIDRVAQGWLEEHKRRRVAGKATEKQDFMDVLLDKFETEQDSPFEFEADMIVKATCMAMILGGVNTVTVTLTWAVSLLLNNQDALKKVQDELDNIVGKERQVNETDLKNLVYLQAVIKETMRLYPAAPLSVPREAVSDCTISDYHIPARTRLFINLYKIQRDPEIWEDPLKFSPERFLTTNKDYDVRGQSFGYLPFGSGKRICPGISLALQVMQFILSNLLHQFDLSTPAQEAVDMTEGLGLTIHKTSPLKVIITPRLPDVLYGSSKFIVD</sequence>
<evidence type="ECO:0000256" key="6">
    <source>
        <dbReference type="PIRSR" id="PIRSR602401-1"/>
    </source>
</evidence>
<dbReference type="GO" id="GO:0004497">
    <property type="term" value="F:monooxygenase activity"/>
    <property type="evidence" value="ECO:0007669"/>
    <property type="project" value="UniProtKB-KW"/>
</dbReference>
<keyword evidence="3 7" id="KW-0560">Oxidoreductase</keyword>
<keyword evidence="1 6" id="KW-0349">Heme</keyword>
<dbReference type="PANTHER" id="PTHR47947">
    <property type="entry name" value="CYTOCHROME P450 82C3-RELATED"/>
    <property type="match status" value="1"/>
</dbReference>
<dbReference type="GO" id="GO:0005506">
    <property type="term" value="F:iron ion binding"/>
    <property type="evidence" value="ECO:0007669"/>
    <property type="project" value="InterPro"/>
</dbReference>
<dbReference type="PRINTS" id="PR00463">
    <property type="entry name" value="EP450I"/>
</dbReference>
<dbReference type="InterPro" id="IPR002401">
    <property type="entry name" value="Cyt_P450_E_grp-I"/>
</dbReference>
<comment type="cofactor">
    <cofactor evidence="6">
        <name>heme</name>
        <dbReference type="ChEBI" id="CHEBI:30413"/>
    </cofactor>
</comment>
<keyword evidence="2 6" id="KW-0479">Metal-binding</keyword>
<keyword evidence="4 6" id="KW-0408">Iron</keyword>
<dbReference type="SUPFAM" id="SSF48264">
    <property type="entry name" value="Cytochrome P450"/>
    <property type="match status" value="1"/>
</dbReference>
<dbReference type="FunFam" id="1.10.630.10:FF:000026">
    <property type="entry name" value="Cytochrome P450 82C4"/>
    <property type="match status" value="1"/>
</dbReference>
<dbReference type="EMBL" id="JBDFQZ010000001">
    <property type="protein sequence ID" value="KAK9757293.1"/>
    <property type="molecule type" value="Genomic_DNA"/>
</dbReference>